<organism evidence="2 3">
    <name type="scientific">Kipferlia bialata</name>
    <dbReference type="NCBI Taxonomy" id="797122"/>
    <lineage>
        <taxon>Eukaryota</taxon>
        <taxon>Metamonada</taxon>
        <taxon>Carpediemonas-like organisms</taxon>
        <taxon>Kipferlia</taxon>
    </lineage>
</organism>
<feature type="compositionally biased region" description="Basic residues" evidence="1">
    <location>
        <begin position="57"/>
        <end position="75"/>
    </location>
</feature>
<feature type="region of interest" description="Disordered" evidence="1">
    <location>
        <begin position="215"/>
        <end position="258"/>
    </location>
</feature>
<dbReference type="EMBL" id="BDIP01000477">
    <property type="protein sequence ID" value="GIQ81718.1"/>
    <property type="molecule type" value="Genomic_DNA"/>
</dbReference>
<dbReference type="AlphaFoldDB" id="A0A9K3GG74"/>
<keyword evidence="3" id="KW-1185">Reference proteome</keyword>
<dbReference type="Proteomes" id="UP000265618">
    <property type="component" value="Unassembled WGS sequence"/>
</dbReference>
<feature type="region of interest" description="Disordered" evidence="1">
    <location>
        <begin position="57"/>
        <end position="84"/>
    </location>
</feature>
<sequence length="287" mass="30808">MCQSPSIHGIRAVSPVSRSSHDYLPYSHGRRSGSSHRGLSGARSACASPALALRSKAHPNHHFHHTAGGVRKRDRAHTDRGANRSRCDVTVEAFNSKIGHMLDSDGQPMSDRMAKLPLGSSVSLPLSPSRLRERRLGRAMRRGIFHRSKGHARSSSFTLVPTSLTPPGTSTGLRAVERALSNDPLVIDTVIANVETSRPRSAGAVASHEICSPFSSEDECEAGPGGDYGSEDDDDVYMGMGHEEQGAGAAQTQAEASESLAMRDPVGFASQVTQMLCMRRLNDMMNP</sequence>
<accession>A0A9K3GG74</accession>
<evidence type="ECO:0000313" key="2">
    <source>
        <dbReference type="EMBL" id="GIQ81718.1"/>
    </source>
</evidence>
<feature type="compositionally biased region" description="Low complexity" evidence="1">
    <location>
        <begin position="246"/>
        <end position="256"/>
    </location>
</feature>
<proteinExistence type="predicted"/>
<feature type="region of interest" description="Disordered" evidence="1">
    <location>
        <begin position="1"/>
        <end position="42"/>
    </location>
</feature>
<comment type="caution">
    <text evidence="2">The sequence shown here is derived from an EMBL/GenBank/DDBJ whole genome shotgun (WGS) entry which is preliminary data.</text>
</comment>
<name>A0A9K3GG74_9EUKA</name>
<gene>
    <name evidence="2" type="ORF">KIPB_002722</name>
</gene>
<reference evidence="2 3" key="1">
    <citation type="journal article" date="2018" name="PLoS ONE">
        <title>The draft genome of Kipferlia bialata reveals reductive genome evolution in fornicate parasites.</title>
        <authorList>
            <person name="Tanifuji G."/>
            <person name="Takabayashi S."/>
            <person name="Kume K."/>
            <person name="Takagi M."/>
            <person name="Nakayama T."/>
            <person name="Kamikawa R."/>
            <person name="Inagaki Y."/>
            <person name="Hashimoto T."/>
        </authorList>
    </citation>
    <scope>NUCLEOTIDE SEQUENCE [LARGE SCALE GENOMIC DNA]</scope>
    <source>
        <strain evidence="2">NY0173</strain>
    </source>
</reference>
<evidence type="ECO:0000256" key="1">
    <source>
        <dbReference type="SAM" id="MobiDB-lite"/>
    </source>
</evidence>
<protein>
    <submittedName>
        <fullName evidence="2">Uncharacterized protein</fullName>
    </submittedName>
</protein>
<evidence type="ECO:0000313" key="3">
    <source>
        <dbReference type="Proteomes" id="UP000265618"/>
    </source>
</evidence>